<dbReference type="AlphaFoldDB" id="A0A1W1DXI5"/>
<evidence type="ECO:0000313" key="3">
    <source>
        <dbReference type="EMBL" id="SFV86328.1"/>
    </source>
</evidence>
<organism evidence="3">
    <name type="scientific">hydrothermal vent metagenome</name>
    <dbReference type="NCBI Taxonomy" id="652676"/>
    <lineage>
        <taxon>unclassified sequences</taxon>
        <taxon>metagenomes</taxon>
        <taxon>ecological metagenomes</taxon>
    </lineage>
</organism>
<accession>A0A1W1DXI5</accession>
<sequence>MIMGNGKVKGGGIFGIGWGILAVVFMAGVPVGGVWAKVSCEKVVFDRQSWGFNSATHRVRMLAGKGQSRGGRTFKDEYTGQVLALNVVGKAGKKLANAHVDHVVPLKYMHDNGGCRWSVQKKRRFANDPKNLKLISAYANTSKGSKNPSQWLPSTKRAQIRYLRYWNEVMNEYSASKLKMKMFKFGDPKFVKYARVAGKFGRVGVRFIPAIGTVATLVTAADTVIVISQDPDKYFEELAMDFQATKETSFEWSSASWDTTKKWSLASWEDTANWELERNSGSLKWTVQIWDRVKQEVGQLGKGSLDGYNKRVEKLRDYGERHIVRDKWEVVKQTTDKVVKGLIGESLNLYRKGVDKLDQYINESF</sequence>
<gene>
    <name evidence="3" type="ORF">MNB_SUP05-SYMBIONT-4-625</name>
</gene>
<keyword evidence="3" id="KW-0449">Lipoprotein</keyword>
<dbReference type="Pfam" id="PF07510">
    <property type="entry name" value="GmrSD_C"/>
    <property type="match status" value="1"/>
</dbReference>
<dbReference type="EMBL" id="FPHY01000071">
    <property type="protein sequence ID" value="SFV86328.1"/>
    <property type="molecule type" value="Genomic_DNA"/>
</dbReference>
<feature type="transmembrane region" description="Helical" evidence="1">
    <location>
        <begin position="12"/>
        <end position="36"/>
    </location>
</feature>
<feature type="domain" description="GmrSD restriction endonucleases C-terminal" evidence="2">
    <location>
        <begin position="97"/>
        <end position="148"/>
    </location>
</feature>
<evidence type="ECO:0000256" key="1">
    <source>
        <dbReference type="SAM" id="Phobius"/>
    </source>
</evidence>
<protein>
    <submittedName>
        <fullName evidence="3">Putative lipoprotein</fullName>
    </submittedName>
</protein>
<dbReference type="InterPro" id="IPR011089">
    <property type="entry name" value="GmrSD_C"/>
</dbReference>
<name>A0A1W1DXI5_9ZZZZ</name>
<reference evidence="3" key="1">
    <citation type="submission" date="2016-10" db="EMBL/GenBank/DDBJ databases">
        <authorList>
            <person name="de Groot N.N."/>
        </authorList>
    </citation>
    <scope>NUCLEOTIDE SEQUENCE</scope>
</reference>
<keyword evidence="1" id="KW-0472">Membrane</keyword>
<keyword evidence="1" id="KW-0812">Transmembrane</keyword>
<proteinExistence type="predicted"/>
<keyword evidence="1" id="KW-1133">Transmembrane helix</keyword>
<evidence type="ECO:0000259" key="2">
    <source>
        <dbReference type="Pfam" id="PF07510"/>
    </source>
</evidence>